<reference evidence="2" key="1">
    <citation type="submission" date="2020-06" db="EMBL/GenBank/DDBJ databases">
        <authorList>
            <consortium name="Plant Systems Biology data submission"/>
        </authorList>
    </citation>
    <scope>NUCLEOTIDE SEQUENCE</scope>
    <source>
        <strain evidence="2">D6</strain>
    </source>
</reference>
<proteinExistence type="predicted"/>
<dbReference type="EMBL" id="CAICTM010002012">
    <property type="protein sequence ID" value="CAB9527536.1"/>
    <property type="molecule type" value="Genomic_DNA"/>
</dbReference>
<comment type="caution">
    <text evidence="2">The sequence shown here is derived from an EMBL/GenBank/DDBJ whole genome shotgun (WGS) entry which is preliminary data.</text>
</comment>
<sequence>MKIVSSLVLVVSLLGSAMSQCSPNDNLCQDFSGKCSTTVENFFAALHPDATMGEIQSAAKANAKLFGYGKYCGATNKCPENGQNQNQPEPCNDIDSACQSHDTCLDSEGTNGAEGVGFPARCKCDIAFVAALKDQTPPFGSGPGDALCDSDFYGFGIPEAAVMAIPFCQTITRGCPLAQLADVIDYCGVLAAQFL</sequence>
<feature type="signal peptide" evidence="1">
    <location>
        <begin position="1"/>
        <end position="19"/>
    </location>
</feature>
<organism evidence="2 3">
    <name type="scientific">Seminavis robusta</name>
    <dbReference type="NCBI Taxonomy" id="568900"/>
    <lineage>
        <taxon>Eukaryota</taxon>
        <taxon>Sar</taxon>
        <taxon>Stramenopiles</taxon>
        <taxon>Ochrophyta</taxon>
        <taxon>Bacillariophyta</taxon>
        <taxon>Bacillariophyceae</taxon>
        <taxon>Bacillariophycidae</taxon>
        <taxon>Naviculales</taxon>
        <taxon>Naviculaceae</taxon>
        <taxon>Seminavis</taxon>
    </lineage>
</organism>
<dbReference type="Proteomes" id="UP001153069">
    <property type="component" value="Unassembled WGS sequence"/>
</dbReference>
<dbReference type="SUPFAM" id="SSF48619">
    <property type="entry name" value="Phospholipase A2, PLA2"/>
    <property type="match status" value="1"/>
</dbReference>
<gene>
    <name evidence="2" type="ORF">SEMRO_2014_G311010.1</name>
</gene>
<dbReference type="InterPro" id="IPR036444">
    <property type="entry name" value="PLipase_A2_dom_sf"/>
</dbReference>
<dbReference type="GO" id="GO:0004623">
    <property type="term" value="F:phospholipase A2 activity"/>
    <property type="evidence" value="ECO:0007669"/>
    <property type="project" value="InterPro"/>
</dbReference>
<name>A0A9N8EXV7_9STRA</name>
<keyword evidence="3" id="KW-1185">Reference proteome</keyword>
<dbReference type="Gene3D" id="1.20.90.10">
    <property type="entry name" value="Phospholipase A2 domain"/>
    <property type="match status" value="1"/>
</dbReference>
<evidence type="ECO:0008006" key="4">
    <source>
        <dbReference type="Google" id="ProtNLM"/>
    </source>
</evidence>
<evidence type="ECO:0000313" key="2">
    <source>
        <dbReference type="EMBL" id="CAB9527536.1"/>
    </source>
</evidence>
<feature type="chain" id="PRO_5040109827" description="Phospholipase A2" evidence="1">
    <location>
        <begin position="20"/>
        <end position="195"/>
    </location>
</feature>
<dbReference type="GO" id="GO:0050482">
    <property type="term" value="P:arachidonate secretion"/>
    <property type="evidence" value="ECO:0007669"/>
    <property type="project" value="InterPro"/>
</dbReference>
<accession>A0A9N8EXV7</accession>
<evidence type="ECO:0000256" key="1">
    <source>
        <dbReference type="SAM" id="SignalP"/>
    </source>
</evidence>
<dbReference type="AlphaFoldDB" id="A0A9N8EXV7"/>
<protein>
    <recommendedName>
        <fullName evidence="4">Phospholipase A2</fullName>
    </recommendedName>
</protein>
<evidence type="ECO:0000313" key="3">
    <source>
        <dbReference type="Proteomes" id="UP001153069"/>
    </source>
</evidence>
<keyword evidence="1" id="KW-0732">Signal</keyword>
<dbReference type="GO" id="GO:0006644">
    <property type="term" value="P:phospholipid metabolic process"/>
    <property type="evidence" value="ECO:0007669"/>
    <property type="project" value="InterPro"/>
</dbReference>
<dbReference type="OrthoDB" id="56645at2759"/>